<dbReference type="AlphaFoldDB" id="A0A7I8V4L5"/>
<dbReference type="PANTHER" id="PTHR43574">
    <property type="entry name" value="EPIMERASE-RELATED"/>
    <property type="match status" value="1"/>
</dbReference>
<gene>
    <name evidence="4" type="ORF">DGYR_LOCUS414</name>
</gene>
<dbReference type="InterPro" id="IPR036291">
    <property type="entry name" value="NAD(P)-bd_dom_sf"/>
</dbReference>
<comment type="caution">
    <text evidence="4">The sequence shown here is derived from an EMBL/GenBank/DDBJ whole genome shotgun (WGS) entry which is preliminary data.</text>
</comment>
<keyword evidence="2" id="KW-0520">NAD</keyword>
<dbReference type="EMBL" id="CAJFCJ010000001">
    <property type="protein sequence ID" value="CAD5111073.1"/>
    <property type="molecule type" value="Genomic_DNA"/>
</dbReference>
<accession>A0A7I8V4L5</accession>
<dbReference type="PRINTS" id="PR01713">
    <property type="entry name" value="NUCEPIMERASE"/>
</dbReference>
<comment type="similarity">
    <text evidence="1">Belongs to the NAD(P)-dependent epimerase/dehydratase family.</text>
</comment>
<evidence type="ECO:0000313" key="5">
    <source>
        <dbReference type="Proteomes" id="UP000549394"/>
    </source>
</evidence>
<proteinExistence type="inferred from homology"/>
<dbReference type="SUPFAM" id="SSF51735">
    <property type="entry name" value="NAD(P)-binding Rossmann-fold domains"/>
    <property type="match status" value="1"/>
</dbReference>
<feature type="domain" description="NAD-dependent epimerase/dehydratase" evidence="3">
    <location>
        <begin position="27"/>
        <end position="273"/>
    </location>
</feature>
<dbReference type="Proteomes" id="UP000549394">
    <property type="component" value="Unassembled WGS sequence"/>
</dbReference>
<evidence type="ECO:0000313" key="4">
    <source>
        <dbReference type="EMBL" id="CAD5111073.1"/>
    </source>
</evidence>
<keyword evidence="5" id="KW-1185">Reference proteome</keyword>
<dbReference type="OrthoDB" id="16464at2759"/>
<evidence type="ECO:0000259" key="3">
    <source>
        <dbReference type="Pfam" id="PF01370"/>
    </source>
</evidence>
<sequence>MILKYIYLAIIVSGYKETYGRSSKKHILVTGAAGFIGFHLARTLTLNYNISVIGIDNFNSYYNVSLKAARAFELNKLGVEIFYDDVCNKQFLRSLFNKYEFTHVIHLSAQAGVRYSLKDPHSYLRQNVECLKILLDQLKVRKSIKYIHASSSSVYGKFGKIPFDESDNVDRPGNMYAASKRSGEILNEHYCRLYGLSIINLRFFTVYGPWGRPDMAVYKFAESMMNHKPIPMFKAEGRKFLARDFTYVDDIVSGIIGAIDYKTKGCKEIFNLGFGKSQRLSNLVTALESSLGIKALINRLPVPPTEILHTWANVTLARIHLNFNPKTNLQNGVRNFVKWYTKWLKEPKSEVVKYYSLLLREKLRRDKYLKLINPTLETLPPKSCLFKSCEAKGGRIFVEVDGLVKFINRKTYNRTLSFFVFKNSYAEGEIVGYIPKLKDNTEALASACEKDKHCIAISSNGLMKGSIQPSTAWKFSPSNLIVFDVDYCSSSPYSCPENSSCTRFGIANYGCKCHEHFIMSGNICIKSLAEDRPIKS</sequence>
<evidence type="ECO:0000256" key="1">
    <source>
        <dbReference type="ARBA" id="ARBA00007637"/>
    </source>
</evidence>
<dbReference type="InterPro" id="IPR001509">
    <property type="entry name" value="Epimerase_deHydtase"/>
</dbReference>
<evidence type="ECO:0000256" key="2">
    <source>
        <dbReference type="ARBA" id="ARBA00023027"/>
    </source>
</evidence>
<dbReference type="Pfam" id="PF01370">
    <property type="entry name" value="Epimerase"/>
    <property type="match status" value="1"/>
</dbReference>
<organism evidence="4 5">
    <name type="scientific">Dimorphilus gyrociliatus</name>
    <dbReference type="NCBI Taxonomy" id="2664684"/>
    <lineage>
        <taxon>Eukaryota</taxon>
        <taxon>Metazoa</taxon>
        <taxon>Spiralia</taxon>
        <taxon>Lophotrochozoa</taxon>
        <taxon>Annelida</taxon>
        <taxon>Polychaeta</taxon>
        <taxon>Polychaeta incertae sedis</taxon>
        <taxon>Dinophilidae</taxon>
        <taxon>Dimorphilus</taxon>
    </lineage>
</organism>
<reference evidence="4 5" key="1">
    <citation type="submission" date="2020-08" db="EMBL/GenBank/DDBJ databases">
        <authorList>
            <person name="Hejnol A."/>
        </authorList>
    </citation>
    <scope>NUCLEOTIDE SEQUENCE [LARGE SCALE GENOMIC DNA]</scope>
</reference>
<dbReference type="Gene3D" id="3.40.50.720">
    <property type="entry name" value="NAD(P)-binding Rossmann-like Domain"/>
    <property type="match status" value="1"/>
</dbReference>
<protein>
    <submittedName>
        <fullName evidence="4">DgyrCDS421</fullName>
    </submittedName>
</protein>
<name>A0A7I8V4L5_9ANNE</name>